<dbReference type="InterPro" id="IPR029071">
    <property type="entry name" value="Ubiquitin-like_domsf"/>
</dbReference>
<evidence type="ECO:0000256" key="2">
    <source>
        <dbReference type="ARBA" id="ARBA00022824"/>
    </source>
</evidence>
<dbReference type="FunCoup" id="A0A167RDI3">
    <property type="interactions" value="923"/>
</dbReference>
<dbReference type="InterPro" id="IPR009060">
    <property type="entry name" value="UBA-like_sf"/>
</dbReference>
<dbReference type="PANTHER" id="PTHR23322">
    <property type="entry name" value="FAS-ASSOCIATED PROTEIN"/>
    <property type="match status" value="1"/>
</dbReference>
<organism evidence="7 8">
    <name type="scientific">Phycomyces blakesleeanus (strain ATCC 8743b / DSM 1359 / FGSC 10004 / NBRC 33097 / NRRL 1555)</name>
    <dbReference type="NCBI Taxonomy" id="763407"/>
    <lineage>
        <taxon>Eukaryota</taxon>
        <taxon>Fungi</taxon>
        <taxon>Fungi incertae sedis</taxon>
        <taxon>Mucoromycota</taxon>
        <taxon>Mucoromycotina</taxon>
        <taxon>Mucoromycetes</taxon>
        <taxon>Mucorales</taxon>
        <taxon>Phycomycetaceae</taxon>
        <taxon>Phycomyces</taxon>
    </lineage>
</organism>
<dbReference type="OrthoDB" id="1026733at2759"/>
<gene>
    <name evidence="7" type="ORF">PHYBLDRAFT_80064</name>
</gene>
<keyword evidence="2" id="KW-0256">Endoplasmic reticulum</keyword>
<dbReference type="PROSITE" id="PS50033">
    <property type="entry name" value="UBX"/>
    <property type="match status" value="1"/>
</dbReference>
<keyword evidence="5" id="KW-1133">Transmembrane helix</keyword>
<proteinExistence type="predicted"/>
<dbReference type="GeneID" id="29004451"/>
<dbReference type="SMART" id="SM00594">
    <property type="entry name" value="UAS"/>
    <property type="match status" value="1"/>
</dbReference>
<dbReference type="Pfam" id="PF00789">
    <property type="entry name" value="UBX"/>
    <property type="match status" value="1"/>
</dbReference>
<feature type="region of interest" description="Disordered" evidence="4">
    <location>
        <begin position="324"/>
        <end position="361"/>
    </location>
</feature>
<keyword evidence="3" id="KW-0175">Coiled coil</keyword>
<dbReference type="RefSeq" id="XP_018299448.1">
    <property type="nucleotide sequence ID" value="XM_018443546.1"/>
</dbReference>
<dbReference type="PANTHER" id="PTHR23322:SF1">
    <property type="entry name" value="FAS-ASSOCIATED FACTOR 2"/>
    <property type="match status" value="1"/>
</dbReference>
<dbReference type="GO" id="GO:0036503">
    <property type="term" value="P:ERAD pathway"/>
    <property type="evidence" value="ECO:0007669"/>
    <property type="project" value="TreeGrafter"/>
</dbReference>
<dbReference type="InterPro" id="IPR036249">
    <property type="entry name" value="Thioredoxin-like_sf"/>
</dbReference>
<dbReference type="SMART" id="SM00166">
    <property type="entry name" value="UBX"/>
    <property type="match status" value="1"/>
</dbReference>
<evidence type="ECO:0000256" key="3">
    <source>
        <dbReference type="ARBA" id="ARBA00023054"/>
    </source>
</evidence>
<dbReference type="EMBL" id="KV440971">
    <property type="protein sequence ID" value="OAD81408.1"/>
    <property type="molecule type" value="Genomic_DNA"/>
</dbReference>
<evidence type="ECO:0000313" key="8">
    <source>
        <dbReference type="Proteomes" id="UP000077315"/>
    </source>
</evidence>
<dbReference type="AlphaFoldDB" id="A0A167RDI3"/>
<evidence type="ECO:0000256" key="4">
    <source>
        <dbReference type="SAM" id="MobiDB-lite"/>
    </source>
</evidence>
<sequence length="500" mass="57422">MTSLDVLDTEQKEALSQFQAVTQSDNVEDAISKLEEYNWNLERAVQSVYEIGSRPEATRENLEEQVATDTDTAPLEATNENEQIPEATTRPAPSTPRQAPRPRQPSARTFRLFSFLVWPFGIAWQITWAALSFASRFLGRSSITTSSSSPRRSTSTRNQDPQVLANEFLSEYEEKYGTTHPTFFQGGYSQALEVARRELRFLWVILQCDDHDATPKFCSEILSSDELSTFLNNNNILVWGGNVRNTEANRVSNTLHATTYPFAAAIALQPPVGPSASAMTVLERFEGFNSPADLIAKWEAVLQRHGGGLNRLKMERDQRDLERRLRQEQDKAYHDSLKADQEKERKAREEREAEKEAEKEAERLEQIRLDNIEKRLKYIRYLSTKLEDEPSADYEGKVARLSFRLGNGDRVIRKFKADLPIEAIYEFVEAYPLLKEYKETGKKEENETPPTDYVHKYKFTIISPYPRKVYDVKSDQTLMDDKSLYPSANLIVDTEEEEED</sequence>
<dbReference type="Gene3D" id="3.10.20.90">
    <property type="entry name" value="Phosphatidylinositol 3-kinase Catalytic Subunit, Chain A, domain 1"/>
    <property type="match status" value="1"/>
</dbReference>
<dbReference type="InParanoid" id="A0A167RDI3"/>
<dbReference type="Proteomes" id="UP000077315">
    <property type="component" value="Unassembled WGS sequence"/>
</dbReference>
<dbReference type="GO" id="GO:0005783">
    <property type="term" value="C:endoplasmic reticulum"/>
    <property type="evidence" value="ECO:0007669"/>
    <property type="project" value="UniProtKB-SubCell"/>
</dbReference>
<dbReference type="Pfam" id="PF21021">
    <property type="entry name" value="FAF1"/>
    <property type="match status" value="1"/>
</dbReference>
<evidence type="ECO:0000256" key="5">
    <source>
        <dbReference type="SAM" id="Phobius"/>
    </source>
</evidence>
<dbReference type="Gene3D" id="3.40.30.10">
    <property type="entry name" value="Glutaredoxin"/>
    <property type="match status" value="1"/>
</dbReference>
<name>A0A167RDI3_PHYB8</name>
<evidence type="ECO:0000313" key="7">
    <source>
        <dbReference type="EMBL" id="OAD81408.1"/>
    </source>
</evidence>
<dbReference type="InterPro" id="IPR050730">
    <property type="entry name" value="UBX_domain-protein"/>
</dbReference>
<protein>
    <recommendedName>
        <fullName evidence="6">UBX domain-containing protein</fullName>
    </recommendedName>
</protein>
<accession>A0A167RDI3</accession>
<keyword evidence="5" id="KW-0472">Membrane</keyword>
<dbReference type="SUPFAM" id="SSF46934">
    <property type="entry name" value="UBA-like"/>
    <property type="match status" value="1"/>
</dbReference>
<feature type="region of interest" description="Disordered" evidence="4">
    <location>
        <begin position="52"/>
        <end position="104"/>
    </location>
</feature>
<dbReference type="SUPFAM" id="SSF54236">
    <property type="entry name" value="Ubiquitin-like"/>
    <property type="match status" value="1"/>
</dbReference>
<dbReference type="InterPro" id="IPR001012">
    <property type="entry name" value="UBX_dom"/>
</dbReference>
<evidence type="ECO:0000256" key="1">
    <source>
        <dbReference type="ARBA" id="ARBA00004240"/>
    </source>
</evidence>
<keyword evidence="8" id="KW-1185">Reference proteome</keyword>
<dbReference type="Pfam" id="PF14555">
    <property type="entry name" value="UBA_4"/>
    <property type="match status" value="1"/>
</dbReference>
<dbReference type="GO" id="GO:0043130">
    <property type="term" value="F:ubiquitin binding"/>
    <property type="evidence" value="ECO:0007669"/>
    <property type="project" value="TreeGrafter"/>
</dbReference>
<dbReference type="CDD" id="cd01767">
    <property type="entry name" value="UBX"/>
    <property type="match status" value="1"/>
</dbReference>
<keyword evidence="5" id="KW-0812">Transmembrane</keyword>
<feature type="domain" description="UBX" evidence="6">
    <location>
        <begin position="394"/>
        <end position="492"/>
    </location>
</feature>
<evidence type="ECO:0000259" key="6">
    <source>
        <dbReference type="PROSITE" id="PS50033"/>
    </source>
</evidence>
<dbReference type="Gene3D" id="1.10.8.10">
    <property type="entry name" value="DNA helicase RuvA subunit, C-terminal domain"/>
    <property type="match status" value="1"/>
</dbReference>
<comment type="subcellular location">
    <subcellularLocation>
        <location evidence="1">Endoplasmic reticulum</location>
    </subcellularLocation>
</comment>
<dbReference type="InterPro" id="IPR049483">
    <property type="entry name" value="FAF1_2-like_UAS"/>
</dbReference>
<dbReference type="SUPFAM" id="SSF52833">
    <property type="entry name" value="Thioredoxin-like"/>
    <property type="match status" value="1"/>
</dbReference>
<dbReference type="VEuPathDB" id="FungiDB:PHYBLDRAFT_80064"/>
<feature type="compositionally biased region" description="Low complexity" evidence="4">
    <location>
        <begin position="87"/>
        <end position="98"/>
    </location>
</feature>
<feature type="transmembrane region" description="Helical" evidence="5">
    <location>
        <begin position="110"/>
        <end position="131"/>
    </location>
</feature>
<dbReference type="STRING" id="763407.A0A167RDI3"/>
<dbReference type="InterPro" id="IPR006577">
    <property type="entry name" value="UAS"/>
</dbReference>
<reference evidence="8" key="1">
    <citation type="submission" date="2015-06" db="EMBL/GenBank/DDBJ databases">
        <title>Expansion of signal transduction pathways in fungi by whole-genome duplication.</title>
        <authorList>
            <consortium name="DOE Joint Genome Institute"/>
            <person name="Corrochano L.M."/>
            <person name="Kuo A."/>
            <person name="Marcet-Houben M."/>
            <person name="Polaino S."/>
            <person name="Salamov A."/>
            <person name="Villalobos J.M."/>
            <person name="Alvarez M.I."/>
            <person name="Avalos J."/>
            <person name="Benito E.P."/>
            <person name="Benoit I."/>
            <person name="Burger G."/>
            <person name="Camino L.P."/>
            <person name="Canovas D."/>
            <person name="Cerda-Olmedo E."/>
            <person name="Cheng J.-F."/>
            <person name="Dominguez A."/>
            <person name="Elias M."/>
            <person name="Eslava A.P."/>
            <person name="Glaser F."/>
            <person name="Grimwood J."/>
            <person name="Gutierrez G."/>
            <person name="Heitman J."/>
            <person name="Henrissat B."/>
            <person name="Iturriaga E.A."/>
            <person name="Lang B.F."/>
            <person name="Lavin J.L."/>
            <person name="Lee S."/>
            <person name="Li W."/>
            <person name="Lindquist E."/>
            <person name="Lopez-Garcia S."/>
            <person name="Luque E.M."/>
            <person name="Marcos A.T."/>
            <person name="Martin J."/>
            <person name="McCluskey K."/>
            <person name="Medina H.R."/>
            <person name="Miralles-Duran A."/>
            <person name="Miyazaki A."/>
            <person name="Munoz-Torres E."/>
            <person name="Oguiza J.A."/>
            <person name="Ohm R."/>
            <person name="Olmedo M."/>
            <person name="Orejas M."/>
            <person name="Ortiz-Castellanos L."/>
            <person name="Pisabarro A.G."/>
            <person name="Rodriguez-Romero J."/>
            <person name="Ruiz-Herrera J."/>
            <person name="Ruiz-Vazquez R."/>
            <person name="Sanz C."/>
            <person name="Schackwitz W."/>
            <person name="Schmutz J."/>
            <person name="Shahriari M."/>
            <person name="Shelest E."/>
            <person name="Silva-Franco F."/>
            <person name="Soanes D."/>
            <person name="Syed K."/>
            <person name="Tagua V.G."/>
            <person name="Talbot N.J."/>
            <person name="Thon M."/>
            <person name="De vries R.P."/>
            <person name="Wiebenga A."/>
            <person name="Yadav J.S."/>
            <person name="Braun E.L."/>
            <person name="Baker S."/>
            <person name="Garre V."/>
            <person name="Horwitz B."/>
            <person name="Torres-Martinez S."/>
            <person name="Idnurm A."/>
            <person name="Herrera-Estrella A."/>
            <person name="Gabaldon T."/>
            <person name="Grigoriev I.V."/>
        </authorList>
    </citation>
    <scope>NUCLEOTIDE SEQUENCE [LARGE SCALE GENOMIC DNA]</scope>
    <source>
        <strain evidence="8">NRRL 1555(-)</strain>
    </source>
</reference>